<dbReference type="Pfam" id="PF05016">
    <property type="entry name" value="ParE_toxin"/>
    <property type="match status" value="1"/>
</dbReference>
<dbReference type="RefSeq" id="WP_147871611.1">
    <property type="nucleotide sequence ID" value="NZ_CP036264.1"/>
</dbReference>
<reference evidence="2 3" key="1">
    <citation type="submission" date="2019-02" db="EMBL/GenBank/DDBJ databases">
        <title>Planctomycetal bacteria perform biofilm scaping via a novel small molecule.</title>
        <authorList>
            <person name="Jeske O."/>
            <person name="Boedeker C."/>
            <person name="Wiegand S."/>
            <person name="Breitling P."/>
            <person name="Kallscheuer N."/>
            <person name="Jogler M."/>
            <person name="Rohde M."/>
            <person name="Petersen J."/>
            <person name="Medema M.H."/>
            <person name="Surup F."/>
            <person name="Jogler C."/>
        </authorList>
    </citation>
    <scope>NUCLEOTIDE SEQUENCE [LARGE SCALE GENOMIC DNA]</scope>
    <source>
        <strain evidence="2 3">Mal15</strain>
    </source>
</reference>
<protein>
    <submittedName>
        <fullName evidence="2">Plasmid stabilization system protein</fullName>
    </submittedName>
</protein>
<dbReference type="InterPro" id="IPR007712">
    <property type="entry name" value="RelE/ParE_toxin"/>
</dbReference>
<proteinExistence type="predicted"/>
<keyword evidence="3" id="KW-1185">Reference proteome</keyword>
<evidence type="ECO:0000256" key="1">
    <source>
        <dbReference type="ARBA" id="ARBA00022649"/>
    </source>
</evidence>
<evidence type="ECO:0000313" key="3">
    <source>
        <dbReference type="Proteomes" id="UP000321353"/>
    </source>
</evidence>
<dbReference type="AlphaFoldDB" id="A0A5B9MQK1"/>
<organism evidence="2 3">
    <name type="scientific">Stieleria maiorica</name>
    <dbReference type="NCBI Taxonomy" id="2795974"/>
    <lineage>
        <taxon>Bacteria</taxon>
        <taxon>Pseudomonadati</taxon>
        <taxon>Planctomycetota</taxon>
        <taxon>Planctomycetia</taxon>
        <taxon>Pirellulales</taxon>
        <taxon>Pirellulaceae</taxon>
        <taxon>Stieleria</taxon>
    </lineage>
</organism>
<keyword evidence="1" id="KW-1277">Toxin-antitoxin system</keyword>
<gene>
    <name evidence="2" type="ORF">Mal15_68310</name>
</gene>
<dbReference type="InterPro" id="IPR035093">
    <property type="entry name" value="RelE/ParE_toxin_dom_sf"/>
</dbReference>
<dbReference type="Proteomes" id="UP000321353">
    <property type="component" value="Chromosome"/>
</dbReference>
<sequence length="99" mass="11409">MAELPTKFHPDARLEALAAHDHYAEKSSVLGEAFETELSKAIEAISANPEMWASYLFGTQRYLMRRFPFVVVYRRRSESIEIIAVAHGHQKPGYWNKRS</sequence>
<name>A0A5B9MQK1_9BACT</name>
<accession>A0A5B9MQK1</accession>
<dbReference type="EMBL" id="CP036264">
    <property type="protein sequence ID" value="QEG02710.1"/>
    <property type="molecule type" value="Genomic_DNA"/>
</dbReference>
<evidence type="ECO:0000313" key="2">
    <source>
        <dbReference type="EMBL" id="QEG02710.1"/>
    </source>
</evidence>
<dbReference type="Gene3D" id="3.30.2310.20">
    <property type="entry name" value="RelE-like"/>
    <property type="match status" value="1"/>
</dbReference>
<dbReference type="KEGG" id="smam:Mal15_68310"/>